<keyword evidence="2" id="KW-1185">Reference proteome</keyword>
<dbReference type="Proteomes" id="UP000663570">
    <property type="component" value="Chromosome"/>
</dbReference>
<dbReference type="Pfam" id="PF14412">
    <property type="entry name" value="AHH"/>
    <property type="match status" value="1"/>
</dbReference>
<sequence length="293" mass="32567">MTQIGEGVAVGLVLDEPGDKKCIFCGEDHQKKEQEPLPPETFTRNDDALTQAGRSYIKGDADRSCYYPKDASGAWVSPLEPPAWDDQTIFKTYLKGGKTSARAEKYQPPPIKGWIAAPHHMVAVCCMNGTNKLPRKPKVNPWAKKGAYDINGGGNCIFLPSSASQFFAAYYLARSRGTGRPLQGHLGAHRKIYFETVWAMLERTVRLLKAEGFCDKTEEPADKDAIARAVVEEMHVTEATLFRKLAARQPEDAFRLGAESYIEIPPDDVDINVARAQIAPFLQGAYETLPEWY</sequence>
<dbReference type="EMBL" id="CP071060">
    <property type="protein sequence ID" value="QSI77587.1"/>
    <property type="molecule type" value="Genomic_DNA"/>
</dbReference>
<accession>A0ABX7M759</accession>
<evidence type="ECO:0000313" key="2">
    <source>
        <dbReference type="Proteomes" id="UP000663570"/>
    </source>
</evidence>
<evidence type="ECO:0000313" key="1">
    <source>
        <dbReference type="EMBL" id="QSI77587.1"/>
    </source>
</evidence>
<dbReference type="RefSeq" id="WP_206254998.1">
    <property type="nucleotide sequence ID" value="NZ_CP071060.1"/>
</dbReference>
<name>A0ABX7M759_9RHOO</name>
<reference evidence="1 2" key="1">
    <citation type="submission" date="2021-02" db="EMBL/GenBank/DDBJ databases">
        <title>Niveibacterium changnyeongensis HC41.</title>
        <authorList>
            <person name="Kang M."/>
        </authorList>
    </citation>
    <scope>NUCLEOTIDE SEQUENCE [LARGE SCALE GENOMIC DNA]</scope>
    <source>
        <strain evidence="1 2">HC41</strain>
    </source>
</reference>
<dbReference type="InterPro" id="IPR032871">
    <property type="entry name" value="AHH_dom_containing"/>
</dbReference>
<protein>
    <submittedName>
        <fullName evidence="1">AHH domain-containing protein</fullName>
    </submittedName>
</protein>
<organism evidence="1 2">
    <name type="scientific">Niveibacterium microcysteis</name>
    <dbReference type="NCBI Taxonomy" id="2811415"/>
    <lineage>
        <taxon>Bacteria</taxon>
        <taxon>Pseudomonadati</taxon>
        <taxon>Pseudomonadota</taxon>
        <taxon>Betaproteobacteria</taxon>
        <taxon>Rhodocyclales</taxon>
        <taxon>Rhodocyclaceae</taxon>
        <taxon>Niveibacterium</taxon>
    </lineage>
</organism>
<proteinExistence type="predicted"/>
<gene>
    <name evidence="1" type="ORF">JY500_02715</name>
</gene>